<evidence type="ECO:0000259" key="1">
    <source>
        <dbReference type="PROSITE" id="PS50943"/>
    </source>
</evidence>
<dbReference type="PROSITE" id="PS50943">
    <property type="entry name" value="HTH_CROC1"/>
    <property type="match status" value="1"/>
</dbReference>
<organism evidence="2 3">
    <name type="scientific">Corynebacterium lowii</name>
    <dbReference type="NCBI Taxonomy" id="1544413"/>
    <lineage>
        <taxon>Bacteria</taxon>
        <taxon>Bacillati</taxon>
        <taxon>Actinomycetota</taxon>
        <taxon>Actinomycetes</taxon>
        <taxon>Mycobacteriales</taxon>
        <taxon>Corynebacteriaceae</taxon>
        <taxon>Corynebacterium</taxon>
    </lineage>
</organism>
<protein>
    <submittedName>
        <fullName evidence="2">Helix-turn-helix domain protein</fullName>
    </submittedName>
</protein>
<gene>
    <name evidence="2" type="ORF">Clow_00111</name>
</gene>
<dbReference type="STRING" id="1544413.Clow_00111"/>
<dbReference type="OrthoDB" id="4762426at2"/>
<dbReference type="SUPFAM" id="SSF47413">
    <property type="entry name" value="lambda repressor-like DNA-binding domains"/>
    <property type="match status" value="1"/>
</dbReference>
<accession>A0A0Q1E339</accession>
<name>A0A0Q1E339_9CORY</name>
<dbReference type="GO" id="GO:0003677">
    <property type="term" value="F:DNA binding"/>
    <property type="evidence" value="ECO:0007669"/>
    <property type="project" value="InterPro"/>
</dbReference>
<keyword evidence="3" id="KW-1185">Reference proteome</keyword>
<dbReference type="Gene3D" id="1.10.260.40">
    <property type="entry name" value="lambda repressor-like DNA-binding domains"/>
    <property type="match status" value="1"/>
</dbReference>
<dbReference type="RefSeq" id="WP_156334497.1">
    <property type="nucleotide sequence ID" value="NZ_JAUSQY010000001.1"/>
</dbReference>
<dbReference type="AlphaFoldDB" id="A0A0Q1E339"/>
<dbReference type="SMART" id="SM00530">
    <property type="entry name" value="HTH_XRE"/>
    <property type="match status" value="1"/>
</dbReference>
<dbReference type="InterPro" id="IPR001387">
    <property type="entry name" value="Cro/C1-type_HTH"/>
</dbReference>
<sequence>MSTSEKTARELLGQTIRKHREDLGFTQQTLADAVNSYTGGNWLKTTVSKVEAGQRALSFEEAVAISNYSRLPIQELMDAYVPRKIDDLWDECVRRFASLGDKAEYVMDDFWALVPLLTELHEGMKDDGERFPPKLDRKTLVKGVGEMITFVDRAIRALEIVSGDASWYGHLAPMYSRDPNISTWENTRKMQKEIEKEIEERLARLNKSIDELELRDADG</sequence>
<dbReference type="Proteomes" id="UP000050488">
    <property type="component" value="Unassembled WGS sequence"/>
</dbReference>
<dbReference type="Pfam" id="PF01381">
    <property type="entry name" value="HTH_3"/>
    <property type="match status" value="1"/>
</dbReference>
<comment type="caution">
    <text evidence="2">The sequence shown here is derived from an EMBL/GenBank/DDBJ whole genome shotgun (WGS) entry which is preliminary data.</text>
</comment>
<dbReference type="PATRIC" id="fig|1544413.3.peg.114"/>
<dbReference type="InterPro" id="IPR010982">
    <property type="entry name" value="Lambda_DNA-bd_dom_sf"/>
</dbReference>
<dbReference type="CDD" id="cd00093">
    <property type="entry name" value="HTH_XRE"/>
    <property type="match status" value="1"/>
</dbReference>
<dbReference type="EMBL" id="LKEV01000001">
    <property type="protein sequence ID" value="KQB87064.1"/>
    <property type="molecule type" value="Genomic_DNA"/>
</dbReference>
<evidence type="ECO:0000313" key="2">
    <source>
        <dbReference type="EMBL" id="KQB87064.1"/>
    </source>
</evidence>
<proteinExistence type="predicted"/>
<reference evidence="2 3" key="1">
    <citation type="submission" date="2015-10" db="EMBL/GenBank/DDBJ databases">
        <title>Corynebacteirum lowii and Corynebacterium oculi species nova, derived from human clinical disease and and emended description of Corynebacterium mastiditis.</title>
        <authorList>
            <person name="Bernard K."/>
            <person name="Pacheco A.L."/>
            <person name="Mcdougall C."/>
            <person name="Burtx T."/>
            <person name="Weibe D."/>
            <person name="Tyler S."/>
            <person name="Olson A.B."/>
            <person name="Cnockaert M."/>
            <person name="Eguchi H."/>
            <person name="Kuwahara T."/>
            <person name="Nakayama-Imaohji H."/>
            <person name="Boudewijins M."/>
            <person name="Van Hoecke F."/>
            <person name="Bernier A.-M."/>
            <person name="Vandamme P."/>
        </authorList>
    </citation>
    <scope>NUCLEOTIDE SEQUENCE [LARGE SCALE GENOMIC DNA]</scope>
    <source>
        <strain evidence="2 3">NML 130206</strain>
    </source>
</reference>
<evidence type="ECO:0000313" key="3">
    <source>
        <dbReference type="Proteomes" id="UP000050488"/>
    </source>
</evidence>
<feature type="domain" description="HTH cro/C1-type" evidence="1">
    <location>
        <begin position="16"/>
        <end position="76"/>
    </location>
</feature>